<dbReference type="Pfam" id="PF10508">
    <property type="entry name" value="Proteasom_PSMB"/>
    <property type="match status" value="1"/>
</dbReference>
<evidence type="ECO:0000313" key="3">
    <source>
        <dbReference type="Proteomes" id="UP000515135"/>
    </source>
</evidence>
<dbReference type="AlphaFoldDB" id="A0A6P4ZQZ6"/>
<dbReference type="GO" id="GO:0005829">
    <property type="term" value="C:cytosol"/>
    <property type="evidence" value="ECO:0007669"/>
    <property type="project" value="TreeGrafter"/>
</dbReference>
<dbReference type="GeneID" id="109484713"/>
<dbReference type="SUPFAM" id="SSF48371">
    <property type="entry name" value="ARM repeat"/>
    <property type="match status" value="1"/>
</dbReference>
<dbReference type="OrthoDB" id="10250600at2759"/>
<name>A0A6P4ZQZ6_BRABE</name>
<organism evidence="3 4">
    <name type="scientific">Branchiostoma belcheri</name>
    <name type="common">Amphioxus</name>
    <dbReference type="NCBI Taxonomy" id="7741"/>
    <lineage>
        <taxon>Eukaryota</taxon>
        <taxon>Metazoa</taxon>
        <taxon>Chordata</taxon>
        <taxon>Cephalochordata</taxon>
        <taxon>Leptocardii</taxon>
        <taxon>Amphioxiformes</taxon>
        <taxon>Branchiostomatidae</taxon>
        <taxon>Branchiostoma</taxon>
    </lineage>
</organism>
<evidence type="ECO:0000256" key="2">
    <source>
        <dbReference type="ARBA" id="ARBA00014933"/>
    </source>
</evidence>
<gene>
    <name evidence="4" type="primary">LOC109484713</name>
</gene>
<evidence type="ECO:0000313" key="4">
    <source>
        <dbReference type="RefSeq" id="XP_019643630.1"/>
    </source>
</evidence>
<reference evidence="4" key="1">
    <citation type="submission" date="2025-08" db="UniProtKB">
        <authorList>
            <consortium name="RefSeq"/>
        </authorList>
    </citation>
    <scope>IDENTIFICATION</scope>
    <source>
        <tissue evidence="4">Gonad</tissue>
    </source>
</reference>
<evidence type="ECO:0000256" key="1">
    <source>
        <dbReference type="ARBA" id="ARBA00006823"/>
    </source>
</evidence>
<dbReference type="FunFam" id="1.25.10.10:FF:001137">
    <property type="entry name" value="Predicted protein"/>
    <property type="match status" value="1"/>
</dbReference>
<protein>
    <recommendedName>
        <fullName evidence="2">26S proteasome non-ATPase regulatory subunit 5</fullName>
    </recommendedName>
</protein>
<dbReference type="InterPro" id="IPR011989">
    <property type="entry name" value="ARM-like"/>
</dbReference>
<sequence length="503" mass="55819">MADSITRLLESLSTEDDPLETLKELKVAVNAVHPSALEDLVSNVPLNALFDCLNSSNGEQIEECSYVLRKLLDAHSPAVILQQFREPLQRGVVHPRADVRQLCLTEICRCTDTIVHIQELVTCHDLLLHTVQSLADQELSVATTAGKVLTRLGACEAGLWVLFTGTLLEELQRVMKESDVIRYRVYEVLVNLQALSPMALQFCSDSGLLTQLTEELSGADVLVQVNCIDMLGSLAQCPHGLNWLEQQGVVGKLESMLTAADSDPMSSFYMLGVIKFFGTMASIRPEETMEHHRAFVKTVFESVDSRDPTMVKIAVETVGMVGSRPDGKMALDKQGCAWTDCLKQLGGIIQNPPTEMRIYGLTTLASLFSLQLADHTEDQLSMLEGWFNTFSPKPMDTLMSIVQQPFKNLHCAGLAVLQALANQPWAQRAMANFPGFVEYIVDRSTEKDKIGKEARYEVIKALVESSTALETFGSPFYLKLKEYYRQGPFYVRVQAEVAMEGSN</sequence>
<proteinExistence type="inferred from homology"/>
<accession>A0A6P4ZQZ6</accession>
<dbReference type="RefSeq" id="XP_019643630.1">
    <property type="nucleotide sequence ID" value="XM_019788071.1"/>
</dbReference>
<dbReference type="InterPro" id="IPR019538">
    <property type="entry name" value="PSMD5"/>
</dbReference>
<dbReference type="Proteomes" id="UP000515135">
    <property type="component" value="Unplaced"/>
</dbReference>
<keyword evidence="3" id="KW-1185">Reference proteome</keyword>
<dbReference type="Gene3D" id="1.25.10.10">
    <property type="entry name" value="Leucine-rich Repeat Variant"/>
    <property type="match status" value="1"/>
</dbReference>
<dbReference type="PANTHER" id="PTHR13554">
    <property type="entry name" value="26S PROTEASOME NON-ATPASE REGULATORY SUBUNIT 5-RELATED"/>
    <property type="match status" value="1"/>
</dbReference>
<dbReference type="GO" id="GO:0043248">
    <property type="term" value="P:proteasome assembly"/>
    <property type="evidence" value="ECO:0007669"/>
    <property type="project" value="InterPro"/>
</dbReference>
<comment type="similarity">
    <text evidence="1">Belongs to the proteasome subunit S5B/HSM3 family.</text>
</comment>
<dbReference type="KEGG" id="bbel:109484713"/>
<dbReference type="PANTHER" id="PTHR13554:SF10">
    <property type="entry name" value="26S PROTEASOME NON-ATPASE REGULATORY SUBUNIT 5"/>
    <property type="match status" value="1"/>
</dbReference>
<dbReference type="InterPro" id="IPR016024">
    <property type="entry name" value="ARM-type_fold"/>
</dbReference>